<dbReference type="GO" id="GO:0043657">
    <property type="term" value="C:host cell"/>
    <property type="evidence" value="ECO:0007669"/>
    <property type="project" value="UniProtKB-SubCell"/>
</dbReference>
<proteinExistence type="predicted"/>
<organism evidence="5 6">
    <name type="scientific">Rhizophagus clarus</name>
    <dbReference type="NCBI Taxonomy" id="94130"/>
    <lineage>
        <taxon>Eukaryota</taxon>
        <taxon>Fungi</taxon>
        <taxon>Fungi incertae sedis</taxon>
        <taxon>Mucoromycota</taxon>
        <taxon>Glomeromycotina</taxon>
        <taxon>Glomeromycetes</taxon>
        <taxon>Glomerales</taxon>
        <taxon>Glomeraceae</taxon>
        <taxon>Rhizophagus</taxon>
    </lineage>
</organism>
<evidence type="ECO:0000313" key="5">
    <source>
        <dbReference type="EMBL" id="GES96526.1"/>
    </source>
</evidence>
<dbReference type="OrthoDB" id="2315391at2759"/>
<evidence type="ECO:0000256" key="1">
    <source>
        <dbReference type="ARBA" id="ARBA00004340"/>
    </source>
</evidence>
<evidence type="ECO:0000256" key="2">
    <source>
        <dbReference type="ARBA" id="ARBA00004613"/>
    </source>
</evidence>
<dbReference type="InterPro" id="IPR045379">
    <property type="entry name" value="Crinkler_N"/>
</dbReference>
<keyword evidence="3" id="KW-0964">Secreted</keyword>
<name>A0A8H3M2S4_9GLOM</name>
<dbReference type="GO" id="GO:0005576">
    <property type="term" value="C:extracellular region"/>
    <property type="evidence" value="ECO:0007669"/>
    <property type="project" value="UniProtKB-SubCell"/>
</dbReference>
<dbReference type="EMBL" id="BLAL01000252">
    <property type="protein sequence ID" value="GES96526.1"/>
    <property type="molecule type" value="Genomic_DNA"/>
</dbReference>
<gene>
    <name evidence="5" type="ORF">RCL2_002315800</name>
</gene>
<comment type="subcellular location">
    <subcellularLocation>
        <location evidence="1">Host cell</location>
    </subcellularLocation>
    <subcellularLocation>
        <location evidence="2">Secreted</location>
    </subcellularLocation>
</comment>
<feature type="domain" description="Crinkler effector protein N-terminal" evidence="4">
    <location>
        <begin position="13"/>
        <end position="133"/>
    </location>
</feature>
<protein>
    <recommendedName>
        <fullName evidence="4">Crinkler effector protein N-terminal domain-containing protein</fullName>
    </recommendedName>
</protein>
<dbReference type="Proteomes" id="UP000615446">
    <property type="component" value="Unassembled WGS sequence"/>
</dbReference>
<evidence type="ECO:0000256" key="3">
    <source>
        <dbReference type="ARBA" id="ARBA00022525"/>
    </source>
</evidence>
<comment type="caution">
    <text evidence="5">The sequence shown here is derived from an EMBL/GenBank/DDBJ whole genome shotgun (WGS) entry which is preliminary data.</text>
</comment>
<dbReference type="AlphaFoldDB" id="A0A8H3M2S4"/>
<accession>A0A8H3M2S4</accession>
<dbReference type="Pfam" id="PF20147">
    <property type="entry name" value="Crinkler"/>
    <property type="match status" value="1"/>
</dbReference>
<sequence>MYSENNTFKMIFSLNCLFLGEASIRSISVDISDEIIVSNNRIKYEDIKVSHVKSLILSEKGINYSPDNLNLWKVDRVSIDKNDELLDTFSTENDIREKLGGELMQPRFCLSKYFNENSFKDEESKSAIHIIVQLLTTTAQETVKTVKDAIDIALKKAITDISIISPNDEMPFMERNTDQEITRIEKNIRNHLKGSTAKTDFNILVSGGAPGIGKTRFGQEIFKHLENGQNWVPPEWKNNLQLKGLYLDFGNGCRLDSYDDELAPTVIIGLRIAYVFFIERKYIMKFETFRRLVWEYREIFNISDVFVSIYDYLILQPNRQLFVFLHIDEFQLIDEWEFNAVNERKVSVKQLFKEMINGLASYMLGPPSFIYVQTFLSGTAPQVVITAKKSSKVSFEFANCPQLSFRALLNIAKHYAQKYDAEKFGCGTYKWMLCRPFLQLLEDTGGLPRALQYVFEVCFEIEADRKKFFDNIHDHHFNTIFYNVKHLLQARYNIYQTIETNKKLALELLYHSIDAIPVHRNTCLDPSDKDCTIENLERDAHIILSPCDDTFSKFTIKMPFFFICLYNDKLKIVDFNLEETFRVQNTMHWQDWELFVAHYEAFRTNLLMERGNRTVHLEELYRGVFGTVPAKNIEVRLKKLSVRQAQEQFPCSKLTEKGSAKSIPWEGGEVVVVNGASAEWGDSFRVLETVQDVRLFSIHQAKYDYNSATYTLKDLLNEHIKNCESSAYKTTEEKLFKKLAEYRHITIVFTTQPFYETNTYDDCFIISCNNFEQYFGPVFSSRATFALTKNINPNFSESQRMVECLPGVGRVTAENIIINRPYKNEDDFFEKHSRAKRGMEKHERENSEKKLKLDFYPFNVSCREGRIMNSSYVNRKSIFRDMVRNPETPKSRQSVLDM</sequence>
<evidence type="ECO:0000259" key="4">
    <source>
        <dbReference type="Pfam" id="PF20147"/>
    </source>
</evidence>
<evidence type="ECO:0000313" key="6">
    <source>
        <dbReference type="Proteomes" id="UP000615446"/>
    </source>
</evidence>
<reference evidence="5" key="1">
    <citation type="submission" date="2019-10" db="EMBL/GenBank/DDBJ databases">
        <title>Conservation and host-specific expression of non-tandemly repeated heterogenous ribosome RNA gene in arbuscular mycorrhizal fungi.</title>
        <authorList>
            <person name="Maeda T."/>
            <person name="Kobayashi Y."/>
            <person name="Nakagawa T."/>
            <person name="Ezawa T."/>
            <person name="Yamaguchi K."/>
            <person name="Bino T."/>
            <person name="Nishimoto Y."/>
            <person name="Shigenobu S."/>
            <person name="Kawaguchi M."/>
        </authorList>
    </citation>
    <scope>NUCLEOTIDE SEQUENCE</scope>
    <source>
        <strain evidence="5">HR1</strain>
    </source>
</reference>